<feature type="transmembrane region" description="Helical" evidence="6">
    <location>
        <begin position="45"/>
        <end position="64"/>
    </location>
</feature>
<protein>
    <submittedName>
        <fullName evidence="7">Toxin secretion/phage lysis holin</fullName>
    </submittedName>
</protein>
<dbReference type="AlphaFoldDB" id="A0A2V2YNX4"/>
<dbReference type="InterPro" id="IPR006480">
    <property type="entry name" value="Phage_holin_4_1"/>
</dbReference>
<organism evidence="7 8">
    <name type="scientific">Paenibacillus cellulosilyticus</name>
    <dbReference type="NCBI Taxonomy" id="375489"/>
    <lineage>
        <taxon>Bacteria</taxon>
        <taxon>Bacillati</taxon>
        <taxon>Bacillota</taxon>
        <taxon>Bacilli</taxon>
        <taxon>Bacillales</taxon>
        <taxon>Paenibacillaceae</taxon>
        <taxon>Paenibacillus</taxon>
    </lineage>
</organism>
<dbReference type="NCBIfam" id="TIGR01593">
    <property type="entry name" value="holin_tox_secr"/>
    <property type="match status" value="1"/>
</dbReference>
<dbReference type="OrthoDB" id="88184at2"/>
<keyword evidence="2 6" id="KW-0812">Transmembrane</keyword>
<reference evidence="7 8" key="1">
    <citation type="submission" date="2018-05" db="EMBL/GenBank/DDBJ databases">
        <title>Genomic Encyclopedia of Type Strains, Phase III (KMG-III): the genomes of soil and plant-associated and newly described type strains.</title>
        <authorList>
            <person name="Whitman W."/>
        </authorList>
    </citation>
    <scope>NUCLEOTIDE SEQUENCE [LARGE SCALE GENOMIC DNA]</scope>
    <source>
        <strain evidence="7 8">CECT 5696</strain>
    </source>
</reference>
<evidence type="ECO:0000256" key="2">
    <source>
        <dbReference type="ARBA" id="ARBA00022692"/>
    </source>
</evidence>
<evidence type="ECO:0000256" key="3">
    <source>
        <dbReference type="ARBA" id="ARBA00022989"/>
    </source>
</evidence>
<keyword evidence="4 6" id="KW-0472">Membrane</keyword>
<comment type="caution">
    <text evidence="7">The sequence shown here is derived from an EMBL/GenBank/DDBJ whole genome shotgun (WGS) entry which is preliminary data.</text>
</comment>
<evidence type="ECO:0000313" key="8">
    <source>
        <dbReference type="Proteomes" id="UP000246635"/>
    </source>
</evidence>
<dbReference type="RefSeq" id="WP_110045947.1">
    <property type="nucleotide sequence ID" value="NZ_CP054613.1"/>
</dbReference>
<keyword evidence="8" id="KW-1185">Reference proteome</keyword>
<evidence type="ECO:0000256" key="6">
    <source>
        <dbReference type="SAM" id="Phobius"/>
    </source>
</evidence>
<dbReference type="EMBL" id="QGTQ01000021">
    <property type="protein sequence ID" value="PWV97427.1"/>
    <property type="molecule type" value="Genomic_DNA"/>
</dbReference>
<keyword evidence="3 6" id="KW-1133">Transmembrane helix</keyword>
<evidence type="ECO:0000256" key="5">
    <source>
        <dbReference type="ARBA" id="ARBA00023600"/>
    </source>
</evidence>
<dbReference type="Pfam" id="PF05105">
    <property type="entry name" value="Phage_holin_4_1"/>
    <property type="match status" value="1"/>
</dbReference>
<gene>
    <name evidence="7" type="ORF">DFQ01_12171</name>
</gene>
<comment type="similarity">
    <text evidence="5">Belongs to the bacteriophage holin family. Cp-1 holin subfamily.</text>
</comment>
<evidence type="ECO:0000313" key="7">
    <source>
        <dbReference type="EMBL" id="PWV97427.1"/>
    </source>
</evidence>
<name>A0A2V2YNX4_9BACL</name>
<evidence type="ECO:0000256" key="4">
    <source>
        <dbReference type="ARBA" id="ARBA00023136"/>
    </source>
</evidence>
<proteinExistence type="inferred from homology"/>
<dbReference type="GO" id="GO:0016020">
    <property type="term" value="C:membrane"/>
    <property type="evidence" value="ECO:0007669"/>
    <property type="project" value="UniProtKB-SubCell"/>
</dbReference>
<evidence type="ECO:0000256" key="1">
    <source>
        <dbReference type="ARBA" id="ARBA00004141"/>
    </source>
</evidence>
<feature type="transmembrane region" description="Helical" evidence="6">
    <location>
        <begin position="21"/>
        <end position="39"/>
    </location>
</feature>
<accession>A0A2V2YNX4</accession>
<comment type="subcellular location">
    <subcellularLocation>
        <location evidence="1">Membrane</location>
        <topology evidence="1">Multi-pass membrane protein</topology>
    </subcellularLocation>
</comment>
<sequence>MIKESIATAYTAAIGTTGKETALGGIVAAAGVMATDWLGGWDKSLKLLLVLMVIDYVTGVLGAIKTKTLNSDVMFWGGVRKAVVLFVVGLASLMDEWIQPGAPVFRTAAVFFYAAREGLSVIENSAILGVPWPAAIRDKLQQLNDSQDGVSK</sequence>
<dbReference type="Proteomes" id="UP000246635">
    <property type="component" value="Unassembled WGS sequence"/>
</dbReference>